<evidence type="ECO:0000313" key="2">
    <source>
        <dbReference type="EMBL" id="RYC10596.1"/>
    </source>
</evidence>
<dbReference type="PANTHER" id="PTHR36503:SF1">
    <property type="entry name" value="BLR2520 PROTEIN"/>
    <property type="match status" value="1"/>
</dbReference>
<dbReference type="Proteomes" id="UP000291101">
    <property type="component" value="Unassembled WGS sequence"/>
</dbReference>
<proteinExistence type="predicted"/>
<dbReference type="OrthoDB" id="956698at2"/>
<dbReference type="RefSeq" id="WP_129427199.1">
    <property type="nucleotide sequence ID" value="NZ_SDWV01000011.1"/>
</dbReference>
<dbReference type="AlphaFoldDB" id="A0A4Q2SWS0"/>
<evidence type="ECO:0000313" key="3">
    <source>
        <dbReference type="Proteomes" id="UP000291101"/>
    </source>
</evidence>
<evidence type="ECO:0000259" key="1">
    <source>
        <dbReference type="PROSITE" id="PS51819"/>
    </source>
</evidence>
<dbReference type="Pfam" id="PF00903">
    <property type="entry name" value="Glyoxalase"/>
    <property type="match status" value="1"/>
</dbReference>
<dbReference type="InterPro" id="IPR029068">
    <property type="entry name" value="Glyas_Bleomycin-R_OHBP_Dase"/>
</dbReference>
<dbReference type="PANTHER" id="PTHR36503">
    <property type="entry name" value="BLR2520 PROTEIN"/>
    <property type="match status" value="1"/>
</dbReference>
<dbReference type="InterPro" id="IPR037523">
    <property type="entry name" value="VOC_core"/>
</dbReference>
<keyword evidence="3" id="KW-1185">Reference proteome</keyword>
<reference evidence="2 3" key="1">
    <citation type="submission" date="2019-01" db="EMBL/GenBank/DDBJ databases">
        <title>Novel species of Nocardioides.</title>
        <authorList>
            <person name="Liu Q."/>
            <person name="X Y.-H."/>
        </authorList>
    </citation>
    <scope>NUCLEOTIDE SEQUENCE [LARGE SCALE GENOMIC DNA]</scope>
    <source>
        <strain evidence="2 3">HLT2-9</strain>
    </source>
</reference>
<dbReference type="PROSITE" id="PS51819">
    <property type="entry name" value="VOC"/>
    <property type="match status" value="1"/>
</dbReference>
<dbReference type="InterPro" id="IPR004360">
    <property type="entry name" value="Glyas_Fos-R_dOase_dom"/>
</dbReference>
<protein>
    <submittedName>
        <fullName evidence="2">VOC family protein</fullName>
    </submittedName>
</protein>
<name>A0A4Q2SWS0_9ACTN</name>
<comment type="caution">
    <text evidence="2">The sequence shown here is derived from an EMBL/GenBank/DDBJ whole genome shotgun (WGS) entry which is preliminary data.</text>
</comment>
<sequence length="132" mass="14236">MTDVQEFRITLTVDDFDAAVRLYRDALGLPEVADWSSDEGRVLLLDAGRATLELFDERQAAMVDQLEVGRRVSGKVRFALQVPDADTTAASLVDVGATVVADAVRTPWGDRNARVAAPDGMQLTLFTLGNAG</sequence>
<dbReference type="SUPFAM" id="SSF54593">
    <property type="entry name" value="Glyoxalase/Bleomycin resistance protein/Dihydroxybiphenyl dioxygenase"/>
    <property type="match status" value="1"/>
</dbReference>
<accession>A0A4Q2SWS0</accession>
<feature type="domain" description="VOC" evidence="1">
    <location>
        <begin position="5"/>
        <end position="128"/>
    </location>
</feature>
<gene>
    <name evidence="2" type="ORF">EUA94_12455</name>
</gene>
<organism evidence="2 3">
    <name type="scientific">Nocardioides zhouii</name>
    <dbReference type="NCBI Taxonomy" id="1168729"/>
    <lineage>
        <taxon>Bacteria</taxon>
        <taxon>Bacillati</taxon>
        <taxon>Actinomycetota</taxon>
        <taxon>Actinomycetes</taxon>
        <taxon>Propionibacteriales</taxon>
        <taxon>Nocardioidaceae</taxon>
        <taxon>Nocardioides</taxon>
    </lineage>
</organism>
<dbReference type="EMBL" id="SDWV01000011">
    <property type="protein sequence ID" value="RYC10596.1"/>
    <property type="molecule type" value="Genomic_DNA"/>
</dbReference>
<dbReference type="Gene3D" id="3.10.180.10">
    <property type="entry name" value="2,3-Dihydroxybiphenyl 1,2-Dioxygenase, domain 1"/>
    <property type="match status" value="1"/>
</dbReference>